<gene>
    <name evidence="1" type="ORF">BO66DRAFT_8110</name>
</gene>
<reference evidence="1" key="1">
    <citation type="submission" date="2018-02" db="EMBL/GenBank/DDBJ databases">
        <title>The genomes of Aspergillus section Nigri reveals drivers in fungal speciation.</title>
        <authorList>
            <consortium name="DOE Joint Genome Institute"/>
            <person name="Vesth T.C."/>
            <person name="Nybo J."/>
            <person name="Theobald S."/>
            <person name="Brandl J."/>
            <person name="Frisvad J.C."/>
            <person name="Nielsen K.F."/>
            <person name="Lyhne E.K."/>
            <person name="Kogle M.E."/>
            <person name="Kuo A."/>
            <person name="Riley R."/>
            <person name="Clum A."/>
            <person name="Nolan M."/>
            <person name="Lipzen A."/>
            <person name="Salamov A."/>
            <person name="Henrissat B."/>
            <person name="Wiebenga A."/>
            <person name="De vries R.P."/>
            <person name="Grigoriev I.V."/>
            <person name="Mortensen U.H."/>
            <person name="Andersen M.R."/>
            <person name="Baker S.E."/>
        </authorList>
    </citation>
    <scope>NUCLEOTIDE SEQUENCE</scope>
    <source>
        <strain evidence="1">CBS 121060</strain>
    </source>
</reference>
<organism evidence="1 2">
    <name type="scientific">Aspergillus aculeatinus CBS 121060</name>
    <dbReference type="NCBI Taxonomy" id="1448322"/>
    <lineage>
        <taxon>Eukaryota</taxon>
        <taxon>Fungi</taxon>
        <taxon>Dikarya</taxon>
        <taxon>Ascomycota</taxon>
        <taxon>Pezizomycotina</taxon>
        <taxon>Eurotiomycetes</taxon>
        <taxon>Eurotiomycetidae</taxon>
        <taxon>Eurotiales</taxon>
        <taxon>Aspergillaceae</taxon>
        <taxon>Aspergillus</taxon>
        <taxon>Aspergillus subgen. Circumdati</taxon>
    </lineage>
</organism>
<protein>
    <submittedName>
        <fullName evidence="1">Uncharacterized protein</fullName>
    </submittedName>
</protein>
<evidence type="ECO:0000313" key="2">
    <source>
        <dbReference type="Proteomes" id="UP000249661"/>
    </source>
</evidence>
<dbReference type="Proteomes" id="UP000249661">
    <property type="component" value="Unassembled WGS sequence"/>
</dbReference>
<dbReference type="EMBL" id="KZ824933">
    <property type="protein sequence ID" value="RAH75416.1"/>
    <property type="molecule type" value="Genomic_DNA"/>
</dbReference>
<proteinExistence type="predicted"/>
<accession>A0ACD1HPD9</accession>
<sequence length="788" mass="87041">MPRQSPEPTLSLSPSTSQDLTFLPVNQPHSPDSLRARRGYQSCDNCRLRKKRCEPSSRSSICWRCQQESRACLTTHRRKRRKLRPPVGSAVSDAVVGGEDGEAVAATSQTSTTGAGALPHASHHISARDDLEPADMQHRASTPQGVAVVSGNPDWGSSTKERILSTSILDACDALDLIAVSGTKDGLEKDGMGMGDLHQSRGTASQQQQQPSSAPTVSACPTSAWDRFFLVKRGIIQPHEAIEYLGFYFAQLWPLFPVIPRCYASADRYAGLASEEPVLTISLVTIASRYHALRGFNGQARSERIHWRAWPWVQRLIQSSIWGSSAMRSLGAITAMLLLIEWHPRVINSPEDLIGDCGEVELFEPPLHEGPEAQMEGPAGPTDVYRRSDSSNVPERLNIIAPAYRSSKMSRMLLSVAISIGQELGCLREGLVVVVDSTPSRGASQPPPARLEWIRNLRTFIRLTDEALTLRLRTEPQLSSSSSAEIDCASAPLVADGCAGPTIELASHMCQARDLLRSWRKSQQGTGPSVSISAWDNFTRGLNTWESKHLVGGRGKQGSAPHRPIPKGQGQVLTHQQPYLSLGDVCLYIEYYYIRLCGLSPASQTFESSPRIHPRNAYLRSLSQFADEATKASVDMLELIVHFSSSSRPFRYAPVRYWLYIFCAALYLLKVTLRNNEHVDRPNTSVSLITRVVETMKHNAPDDVHMSQRYAALLDIIVHAALRTSQDRDRDRDRTAHPSPLPAAHNTLLEGTELGLGEEWIFDASFWNTLPDMVGLDGVPDLIMPPFE</sequence>
<evidence type="ECO:0000313" key="1">
    <source>
        <dbReference type="EMBL" id="RAH75416.1"/>
    </source>
</evidence>
<name>A0ACD1HPD9_9EURO</name>
<keyword evidence="2" id="KW-1185">Reference proteome</keyword>